<name>A0A7S3QB52_9STRA</name>
<proteinExistence type="predicted"/>
<organism evidence="1">
    <name type="scientific">Chaetoceros debilis</name>
    <dbReference type="NCBI Taxonomy" id="122233"/>
    <lineage>
        <taxon>Eukaryota</taxon>
        <taxon>Sar</taxon>
        <taxon>Stramenopiles</taxon>
        <taxon>Ochrophyta</taxon>
        <taxon>Bacillariophyta</taxon>
        <taxon>Coscinodiscophyceae</taxon>
        <taxon>Chaetocerotophycidae</taxon>
        <taxon>Chaetocerotales</taxon>
        <taxon>Chaetocerotaceae</taxon>
        <taxon>Chaetoceros</taxon>
    </lineage>
</organism>
<dbReference type="AlphaFoldDB" id="A0A7S3QB52"/>
<accession>A0A7S3QB52</accession>
<gene>
    <name evidence="1" type="ORF">CDEB00056_LOCUS16698</name>
</gene>
<dbReference type="EMBL" id="HBIO01021664">
    <property type="protein sequence ID" value="CAE0471845.1"/>
    <property type="molecule type" value="Transcribed_RNA"/>
</dbReference>
<reference evidence="1" key="1">
    <citation type="submission" date="2021-01" db="EMBL/GenBank/DDBJ databases">
        <authorList>
            <person name="Corre E."/>
            <person name="Pelletier E."/>
            <person name="Niang G."/>
            <person name="Scheremetjew M."/>
            <person name="Finn R."/>
            <person name="Kale V."/>
            <person name="Holt S."/>
            <person name="Cochrane G."/>
            <person name="Meng A."/>
            <person name="Brown T."/>
            <person name="Cohen L."/>
        </authorList>
    </citation>
    <scope>NUCLEOTIDE SEQUENCE</scope>
    <source>
        <strain evidence="1">MM31A-1</strain>
    </source>
</reference>
<evidence type="ECO:0000313" key="1">
    <source>
        <dbReference type="EMBL" id="CAE0471845.1"/>
    </source>
</evidence>
<sequence>MPTKKLLLEEESRIAGLLLVIYHMTEKKRSFCILLTLMFKSIIPEALNCGRDYPGVPESWFDGRIEMDKRKNGSDYVRNANDLDYCSKYFENNAKCEELLRKFANKQADDPTNKGSLKGIEDGDKDVIMQLAYDVQSNPVVASIDQLEPLRRTMIGVDGDTDDESTVAMNESPALAVLTDTWNITQDFVRNCFAHIGTLSDKDDPYKELMADNLEGLNVNLLTSHHLLPRYGALNKEHGIQSNHFNFVIRFATNEGHNSQY</sequence>
<protein>
    <submittedName>
        <fullName evidence="1">Uncharacterized protein</fullName>
    </submittedName>
</protein>